<dbReference type="Gene3D" id="3.40.50.150">
    <property type="entry name" value="Vaccinia Virus protein VP39"/>
    <property type="match status" value="1"/>
</dbReference>
<accession>A0A2G1QK88</accession>
<dbReference type="PANTHER" id="PTHR43591:SF24">
    <property type="entry name" value="2-METHOXY-6-POLYPRENYL-1,4-BENZOQUINOL METHYLASE, MITOCHONDRIAL"/>
    <property type="match status" value="1"/>
</dbReference>
<keyword evidence="3" id="KW-1185">Reference proteome</keyword>
<sequence>MALNPEDIEPFVKFEQDGWEGAASAYHDHWGGLSAQSSAAMLQAAGIGPGSRVLDIATGAGYVAAAAANMGAISTGLDFAHAQVALARQLHPEIDFCQGNAQDLPFESETFDAVVMGFGMNHLPDPEKAATEAWRVLRPGGAFAFTVWAPPSPGEGFGIVLSAIQEHGVPNPKLPAAPPYFRFADKREVEGLLGSAGFGGISIDIIPQVWQHTTPDQLFDAFNEGAVRATAMLRSQPESVREIIRSVVRQEVSKLKYGDKYLVPVPAVLSVGFKQS</sequence>
<dbReference type="Pfam" id="PF08241">
    <property type="entry name" value="Methyltransf_11"/>
    <property type="match status" value="1"/>
</dbReference>
<dbReference type="EMBL" id="PDVP01000011">
    <property type="protein sequence ID" value="PHP65889.1"/>
    <property type="molecule type" value="Genomic_DNA"/>
</dbReference>
<dbReference type="GO" id="GO:0008757">
    <property type="term" value="F:S-adenosylmethionine-dependent methyltransferase activity"/>
    <property type="evidence" value="ECO:0007669"/>
    <property type="project" value="InterPro"/>
</dbReference>
<keyword evidence="2" id="KW-0830">Ubiquinone</keyword>
<dbReference type="CDD" id="cd02440">
    <property type="entry name" value="AdoMet_MTases"/>
    <property type="match status" value="1"/>
</dbReference>
<dbReference type="Proteomes" id="UP000221168">
    <property type="component" value="Unassembled WGS sequence"/>
</dbReference>
<keyword evidence="2" id="KW-0808">Transferase</keyword>
<reference evidence="2 3" key="1">
    <citation type="submission" date="2017-10" db="EMBL/GenBank/DDBJ databases">
        <title>Sedimentibacterium mangrovi gen. nov., sp. nov., a novel member of family Phyllobacteriacea isolated from mangrove sediment.</title>
        <authorList>
            <person name="Liao H."/>
            <person name="Tian Y."/>
        </authorList>
    </citation>
    <scope>NUCLEOTIDE SEQUENCE [LARGE SCALE GENOMIC DNA]</scope>
    <source>
        <strain evidence="2 3">X9-2-2</strain>
    </source>
</reference>
<gene>
    <name evidence="2" type="ORF">CSC94_16320</name>
</gene>
<evidence type="ECO:0000259" key="1">
    <source>
        <dbReference type="Pfam" id="PF08241"/>
    </source>
</evidence>
<keyword evidence="2" id="KW-0489">Methyltransferase</keyword>
<dbReference type="SUPFAM" id="SSF53335">
    <property type="entry name" value="S-adenosyl-L-methionine-dependent methyltransferases"/>
    <property type="match status" value="1"/>
</dbReference>
<name>A0A2G1QK88_9HYPH</name>
<protein>
    <submittedName>
        <fullName evidence="2">Ubiquinone biosynthesis methyltransferase UbiE</fullName>
    </submittedName>
</protein>
<dbReference type="AlphaFoldDB" id="A0A2G1QK88"/>
<organism evidence="2 3">
    <name type="scientific">Zhengella mangrovi</name>
    <dbReference type="NCBI Taxonomy" id="1982044"/>
    <lineage>
        <taxon>Bacteria</taxon>
        <taxon>Pseudomonadati</taxon>
        <taxon>Pseudomonadota</taxon>
        <taxon>Alphaproteobacteria</taxon>
        <taxon>Hyphomicrobiales</taxon>
        <taxon>Notoacmeibacteraceae</taxon>
        <taxon>Zhengella</taxon>
    </lineage>
</organism>
<comment type="caution">
    <text evidence="2">The sequence shown here is derived from an EMBL/GenBank/DDBJ whole genome shotgun (WGS) entry which is preliminary data.</text>
</comment>
<dbReference type="RefSeq" id="WP_099307440.1">
    <property type="nucleotide sequence ID" value="NZ_PDVP01000011.1"/>
</dbReference>
<dbReference type="PANTHER" id="PTHR43591">
    <property type="entry name" value="METHYLTRANSFERASE"/>
    <property type="match status" value="1"/>
</dbReference>
<dbReference type="InterPro" id="IPR013216">
    <property type="entry name" value="Methyltransf_11"/>
</dbReference>
<feature type="domain" description="Methyltransferase type 11" evidence="1">
    <location>
        <begin position="54"/>
        <end position="145"/>
    </location>
</feature>
<dbReference type="InterPro" id="IPR029063">
    <property type="entry name" value="SAM-dependent_MTases_sf"/>
</dbReference>
<evidence type="ECO:0000313" key="3">
    <source>
        <dbReference type="Proteomes" id="UP000221168"/>
    </source>
</evidence>
<evidence type="ECO:0000313" key="2">
    <source>
        <dbReference type="EMBL" id="PHP65889.1"/>
    </source>
</evidence>
<proteinExistence type="predicted"/>
<dbReference type="GO" id="GO:0032259">
    <property type="term" value="P:methylation"/>
    <property type="evidence" value="ECO:0007669"/>
    <property type="project" value="UniProtKB-KW"/>
</dbReference>